<reference evidence="3 4" key="1">
    <citation type="submission" date="2018-12" db="EMBL/GenBank/DDBJ databases">
        <title>Complete Genome Sequence of Glutamicibacter creatinolyticus strain LGCM259,isolated from an abscess of a 12-year-old mare in Italy.</title>
        <authorList>
            <person name="Santos R.G."/>
            <person name="Silva A.L."/>
            <person name="Seyffert N."/>
            <person name="Castro T.L.P."/>
            <person name="Attili A.R."/>
            <person name="Rifici C."/>
            <person name="Mazzullo G."/>
            <person name="Brenig B."/>
            <person name="Venanzi F."/>
            <person name="Azevedo V."/>
        </authorList>
    </citation>
    <scope>NUCLEOTIDE SEQUENCE [LARGE SCALE GENOMIC DNA]</scope>
    <source>
        <strain evidence="3 4">LGCM 259</strain>
    </source>
</reference>
<organism evidence="3 4">
    <name type="scientific">Glutamicibacter creatinolyticus</name>
    <dbReference type="NCBI Taxonomy" id="162496"/>
    <lineage>
        <taxon>Bacteria</taxon>
        <taxon>Bacillati</taxon>
        <taxon>Actinomycetota</taxon>
        <taxon>Actinomycetes</taxon>
        <taxon>Micrococcales</taxon>
        <taxon>Micrococcaceae</taxon>
        <taxon>Glutamicibacter</taxon>
    </lineage>
</organism>
<sequence>MSNESKRPGEDASLNAARYQMQRSSEEALPEDEYARRAGRSDPQAKPRTPLQYHAEDEAWQVANSAIEEAMSRGEFDNLALAGQRIDHVTGDSDPDWWLKGLMKREQISGLGPPALTLRVEDQHLEQVLDQLPGEAGVREHLKDFNRRVIEARRQLQGGPPVITALRDVEEEVARWRDRRAARKPQQPSNEPAARRRWWQRRTDQPRP</sequence>
<keyword evidence="4" id="KW-1185">Reference proteome</keyword>
<dbReference type="Pfam" id="PF09350">
    <property type="entry name" value="DJC28_CD"/>
    <property type="match status" value="1"/>
</dbReference>
<evidence type="ECO:0000313" key="3">
    <source>
        <dbReference type="EMBL" id="QCY48013.1"/>
    </source>
</evidence>
<feature type="region of interest" description="Disordered" evidence="1">
    <location>
        <begin position="1"/>
        <end position="53"/>
    </location>
</feature>
<evidence type="ECO:0000256" key="1">
    <source>
        <dbReference type="SAM" id="MobiDB-lite"/>
    </source>
</evidence>
<dbReference type="InterPro" id="IPR018961">
    <property type="entry name" value="DnaJ_homolog_subfam-C_membr-28"/>
</dbReference>
<feature type="compositionally biased region" description="Basic and acidic residues" evidence="1">
    <location>
        <begin position="33"/>
        <end position="45"/>
    </location>
</feature>
<name>A0A5B7WXZ3_9MICC</name>
<proteinExistence type="predicted"/>
<accession>A0A5B7WXZ3</accession>
<dbReference type="EMBL" id="CP034412">
    <property type="protein sequence ID" value="QCY48013.1"/>
    <property type="molecule type" value="Genomic_DNA"/>
</dbReference>
<feature type="domain" description="DnaJ homologue subfamily C member 28 conserved" evidence="2">
    <location>
        <begin position="63"/>
        <end position="129"/>
    </location>
</feature>
<dbReference type="KEGG" id="gcr:GcLGCM259_2305"/>
<evidence type="ECO:0000313" key="4">
    <source>
        <dbReference type="Proteomes" id="UP000307000"/>
    </source>
</evidence>
<dbReference type="AlphaFoldDB" id="A0A5B7WXZ3"/>
<feature type="compositionally biased region" description="Basic and acidic residues" evidence="1">
    <location>
        <begin position="1"/>
        <end position="10"/>
    </location>
</feature>
<gene>
    <name evidence="3" type="ORF">GcLGCM259_2305</name>
</gene>
<feature type="region of interest" description="Disordered" evidence="1">
    <location>
        <begin position="176"/>
        <end position="208"/>
    </location>
</feature>
<dbReference type="RefSeq" id="WP_246049564.1">
    <property type="nucleotide sequence ID" value="NZ_CP034412.1"/>
</dbReference>
<protein>
    <recommendedName>
        <fullName evidence="2">DnaJ homologue subfamily C member 28 conserved domain-containing protein</fullName>
    </recommendedName>
</protein>
<dbReference type="Proteomes" id="UP000307000">
    <property type="component" value="Chromosome"/>
</dbReference>
<evidence type="ECO:0000259" key="2">
    <source>
        <dbReference type="Pfam" id="PF09350"/>
    </source>
</evidence>